<feature type="compositionally biased region" description="Polar residues" evidence="2">
    <location>
        <begin position="433"/>
        <end position="450"/>
    </location>
</feature>
<sequence length="628" mass="68090">MNRVASRNAQAVTTTIPAIDLAPAVRLPPEIVTATVAVLANRGGGKSAVTHRLVELMHTAGLPVVVLDVKGDWWGIRSSADGKGAGLPFVIFGGDHHDVPLEPSAGHLLADLIVDDRLPAVLDLSHMSKSQARTFATAFAERLYHRNRDPLHVVIEEADVLIPQRAAADTARLLGAMEDLAKRGRHRGLGMTVVSQRPQETAKSVLELMETVILLRMTGPRSIKAVQDWISVNADHDDTTAREVITSLPSLPTGQGWVWSPGFLRILERTTFPMFSTFDSHATPKPGQTRVIPKKRADIDLEKLGAEIAATRERVRHNDPHVLHTEIQSLRSQLAAATARAEHTTRQASGSAQLLEDRANEIAALRAQLADLQTRRHVDPDVVKSLRSAADLISSALHALTTAPASPIATRQETPPPAAPAKPQHQAEPQPTHAVTTQTNGETSSATDLSPASEPNPDAPLRFRSGAQRMITALARMAPLRLTKAQWATVARMKHTGGTWSTYLGQLRRAGLIDENATGFTLTETGWNYLGHRPEPMTAQELQQHYLGVLRAGAARMLQAAIDAYPNGLTRTQIADVAGVSVSGGTFSTYLGQLRRNGLIEQHDELVSATEVLMHGATRQSDDRRRQP</sequence>
<organism evidence="3 4">
    <name type="scientific">Mycobacterium paraffinicum</name>
    <dbReference type="NCBI Taxonomy" id="53378"/>
    <lineage>
        <taxon>Bacteria</taxon>
        <taxon>Bacillati</taxon>
        <taxon>Actinomycetota</taxon>
        <taxon>Actinomycetes</taxon>
        <taxon>Mycobacteriales</taxon>
        <taxon>Mycobacteriaceae</taxon>
        <taxon>Mycobacterium</taxon>
    </lineage>
</organism>
<dbReference type="InterPro" id="IPR027417">
    <property type="entry name" value="P-loop_NTPase"/>
</dbReference>
<dbReference type="EMBL" id="MPNT01000027">
    <property type="protein sequence ID" value="OJZ69454.1"/>
    <property type="molecule type" value="Genomic_DNA"/>
</dbReference>
<dbReference type="Gene3D" id="3.40.50.300">
    <property type="entry name" value="P-loop containing nucleotide triphosphate hydrolases"/>
    <property type="match status" value="1"/>
</dbReference>
<evidence type="ECO:0000256" key="1">
    <source>
        <dbReference type="SAM" id="Coils"/>
    </source>
</evidence>
<name>A0A1Q4HPD4_9MYCO</name>
<dbReference type="Proteomes" id="UP000186438">
    <property type="component" value="Unassembled WGS sequence"/>
</dbReference>
<dbReference type="PANTHER" id="PTHR42957:SF1">
    <property type="entry name" value="HELICASE MJ1565-RELATED"/>
    <property type="match status" value="1"/>
</dbReference>
<gene>
    <name evidence="3" type="ORF">BRW65_22875</name>
</gene>
<evidence type="ECO:0000313" key="3">
    <source>
        <dbReference type="EMBL" id="OJZ69454.1"/>
    </source>
</evidence>
<reference evidence="3 4" key="1">
    <citation type="submission" date="2016-11" db="EMBL/GenBank/DDBJ databases">
        <title>Genome sequences of unsequenced Mycobacteria.</title>
        <authorList>
            <person name="Greninger A.L."/>
            <person name="Fang F."/>
            <person name="Jerome K.R."/>
        </authorList>
    </citation>
    <scope>NUCLEOTIDE SEQUENCE [LARGE SCALE GENOMIC DNA]</scope>
    <source>
        <strain evidence="3 4">M11</strain>
    </source>
</reference>
<dbReference type="PANTHER" id="PTHR42957">
    <property type="entry name" value="HELICASE MJ1565-RELATED"/>
    <property type="match status" value="1"/>
</dbReference>
<dbReference type="SUPFAM" id="SSF52540">
    <property type="entry name" value="P-loop containing nucleoside triphosphate hydrolases"/>
    <property type="match status" value="1"/>
</dbReference>
<keyword evidence="1" id="KW-0175">Coiled coil</keyword>
<feature type="region of interest" description="Disordered" evidence="2">
    <location>
        <begin position="405"/>
        <end position="462"/>
    </location>
</feature>
<proteinExistence type="predicted"/>
<dbReference type="RefSeq" id="WP_065498575.1">
    <property type="nucleotide sequence ID" value="NZ_MPNT01000027.1"/>
</dbReference>
<feature type="coiled-coil region" evidence="1">
    <location>
        <begin position="294"/>
        <end position="375"/>
    </location>
</feature>
<feature type="compositionally biased region" description="Low complexity" evidence="2">
    <location>
        <begin position="421"/>
        <end position="431"/>
    </location>
</feature>
<dbReference type="AlphaFoldDB" id="A0A1Q4HPD4"/>
<comment type="caution">
    <text evidence="3">The sequence shown here is derived from an EMBL/GenBank/DDBJ whole genome shotgun (WGS) entry which is preliminary data.</text>
</comment>
<protein>
    <recommendedName>
        <fullName evidence="5">Helicase HerA central domain-containing protein</fullName>
    </recommendedName>
</protein>
<keyword evidence="4" id="KW-1185">Reference proteome</keyword>
<evidence type="ECO:0000313" key="4">
    <source>
        <dbReference type="Proteomes" id="UP000186438"/>
    </source>
</evidence>
<dbReference type="STRING" id="53378.BRW65_22875"/>
<dbReference type="OrthoDB" id="8183885at2"/>
<evidence type="ECO:0008006" key="5">
    <source>
        <dbReference type="Google" id="ProtNLM"/>
    </source>
</evidence>
<accession>A0A1Q4HPD4</accession>
<evidence type="ECO:0000256" key="2">
    <source>
        <dbReference type="SAM" id="MobiDB-lite"/>
    </source>
</evidence>
<dbReference type="InterPro" id="IPR008571">
    <property type="entry name" value="HerA-like"/>
</dbReference>